<dbReference type="EMBL" id="JACCHL010000001">
    <property type="protein sequence ID" value="NYH55744.1"/>
    <property type="molecule type" value="Genomic_DNA"/>
</dbReference>
<name>A0A7Z0BNQ5_9ACTN</name>
<organism evidence="2 3">
    <name type="scientific">Nocardiopsis sinuspersici</name>
    <dbReference type="NCBI Taxonomy" id="501010"/>
    <lineage>
        <taxon>Bacteria</taxon>
        <taxon>Bacillati</taxon>
        <taxon>Actinomycetota</taxon>
        <taxon>Actinomycetes</taxon>
        <taxon>Streptosporangiales</taxon>
        <taxon>Nocardiopsidaceae</taxon>
        <taxon>Nocardiopsis</taxon>
    </lineage>
</organism>
<dbReference type="Pfam" id="PF04250">
    <property type="entry name" value="DUF429"/>
    <property type="match status" value="1"/>
</dbReference>
<comment type="caution">
    <text evidence="2">The sequence shown here is derived from an EMBL/GenBank/DDBJ whole genome shotgun (WGS) entry which is preliminary data.</text>
</comment>
<accession>A0A7Z0BNQ5</accession>
<dbReference type="RefSeq" id="WP_179811717.1">
    <property type="nucleotide sequence ID" value="NZ_JACCHL010000001.1"/>
</dbReference>
<evidence type="ECO:0000256" key="1">
    <source>
        <dbReference type="SAM" id="MobiDB-lite"/>
    </source>
</evidence>
<protein>
    <submittedName>
        <fullName evidence="2">Putative RNase H-like nuclease</fullName>
    </submittedName>
</protein>
<proteinExistence type="predicted"/>
<dbReference type="AlphaFoldDB" id="A0A7Z0BNQ5"/>
<dbReference type="InterPro" id="IPR007362">
    <property type="entry name" value="DUF429"/>
</dbReference>
<evidence type="ECO:0000313" key="2">
    <source>
        <dbReference type="EMBL" id="NYH55744.1"/>
    </source>
</evidence>
<dbReference type="Proteomes" id="UP000584931">
    <property type="component" value="Unassembled WGS sequence"/>
</dbReference>
<feature type="region of interest" description="Disordered" evidence="1">
    <location>
        <begin position="201"/>
        <end position="223"/>
    </location>
</feature>
<gene>
    <name evidence="2" type="ORF">HNR06_005333</name>
</gene>
<reference evidence="2 3" key="1">
    <citation type="submission" date="2020-07" db="EMBL/GenBank/DDBJ databases">
        <title>Sequencing the genomes of 1000 actinobacteria strains.</title>
        <authorList>
            <person name="Klenk H.-P."/>
        </authorList>
    </citation>
    <scope>NUCLEOTIDE SEQUENCE [LARGE SCALE GENOMIC DNA]</scope>
    <source>
        <strain evidence="2 3">DSM 45278</strain>
    </source>
</reference>
<evidence type="ECO:0000313" key="3">
    <source>
        <dbReference type="Proteomes" id="UP000584931"/>
    </source>
</evidence>
<sequence>MEVVGVDGCRKGWVAVHLVDGMFHRVRVCPSLEEAVDVAAAAAVTVDIPLGLVGNGWRECDLRVRGMLGPLGNTVFRIPPRRVVETVGFDAANALCKEVVGQGLSHQTNSLFPKILEADVLRRAGAHRLYEVHPELSFRTMAGQPLVFSKKTWNGQRLRDRLLAEAGVRLPEDLGPSGKVAVDDVLDAAAAAWTAHRIADDQAMSCPDPPERDEQGEPIAIWY</sequence>